<organism evidence="3 5">
    <name type="scientific">Aureimonas ureilytica</name>
    <dbReference type="NCBI Taxonomy" id="401562"/>
    <lineage>
        <taxon>Bacteria</taxon>
        <taxon>Pseudomonadati</taxon>
        <taxon>Pseudomonadota</taxon>
        <taxon>Alphaproteobacteria</taxon>
        <taxon>Hyphomicrobiales</taxon>
        <taxon>Aurantimonadaceae</taxon>
        <taxon>Aureimonas</taxon>
    </lineage>
</organism>
<dbReference type="Proteomes" id="UP000078272">
    <property type="component" value="Unassembled WGS sequence"/>
</dbReference>
<gene>
    <name evidence="2" type="ORF">NS226_02385</name>
    <name evidence="3" type="ORF">NS365_15555</name>
</gene>
<dbReference type="AlphaFoldDB" id="A0A175RMV4"/>
<name>A0A175RMV4_9HYPH</name>
<sequence length="237" mass="24581">MRRIGSTVLVSAALLVTAPAFAGQGDDAPREAMVAPGWIATLGFSAEVATGGAKSLLPTTFDLRRADEPDNFSTPDDAMGFALIDRDGFSAGPAIDLRLASHSVAVDAGAFAEWWPDERLRVRAEALDNVGAGEGAHVTLGSDLVVAGPAASTFSAGPRLTLGDGDYFRTAADEGHGVHATTRFYAGATTALKVPVSPSVSTTIYDEFLTPLAGNGRRDGQAENTVGLELDFSFKVP</sequence>
<accession>A0A175RMV4</accession>
<evidence type="ECO:0000313" key="3">
    <source>
        <dbReference type="EMBL" id="KTR04294.1"/>
    </source>
</evidence>
<reference evidence="4 5" key="1">
    <citation type="journal article" date="2016" name="Front. Microbiol.">
        <title>Genomic Resource of Rice Seed Associated Bacteria.</title>
        <authorList>
            <person name="Midha S."/>
            <person name="Bansal K."/>
            <person name="Sharma S."/>
            <person name="Kumar N."/>
            <person name="Patil P.P."/>
            <person name="Chaudhry V."/>
            <person name="Patil P.B."/>
        </authorList>
    </citation>
    <scope>NUCLEOTIDE SEQUENCE [LARGE SCALE GENOMIC DNA]</scope>
    <source>
        <strain evidence="2 4">NS226</strain>
        <strain evidence="3 5">NS365</strain>
    </source>
</reference>
<evidence type="ECO:0000313" key="2">
    <source>
        <dbReference type="EMBL" id="KTQ97980.1"/>
    </source>
</evidence>
<keyword evidence="5" id="KW-1185">Reference proteome</keyword>
<evidence type="ECO:0000256" key="1">
    <source>
        <dbReference type="SAM" id="SignalP"/>
    </source>
</evidence>
<keyword evidence="1" id="KW-0732">Signal</keyword>
<feature type="chain" id="PRO_5008504247" evidence="1">
    <location>
        <begin position="23"/>
        <end position="237"/>
    </location>
</feature>
<evidence type="ECO:0000313" key="5">
    <source>
        <dbReference type="Proteomes" id="UP000078529"/>
    </source>
</evidence>
<dbReference type="PATRIC" id="fig|401562.3.peg.3611"/>
<protein>
    <submittedName>
        <fullName evidence="3">Uncharacterized protein</fullName>
    </submittedName>
</protein>
<feature type="signal peptide" evidence="1">
    <location>
        <begin position="1"/>
        <end position="22"/>
    </location>
</feature>
<dbReference type="EMBL" id="LDQA01000038">
    <property type="protein sequence ID" value="KTR04294.1"/>
    <property type="molecule type" value="Genomic_DNA"/>
</dbReference>
<comment type="caution">
    <text evidence="3">The sequence shown here is derived from an EMBL/GenBank/DDBJ whole genome shotgun (WGS) entry which is preliminary data.</text>
</comment>
<proteinExistence type="predicted"/>
<dbReference type="RefSeq" id="WP_058601207.1">
    <property type="nucleotide sequence ID" value="NZ_LDPZ01000005.1"/>
</dbReference>
<dbReference type="Proteomes" id="UP000078529">
    <property type="component" value="Unassembled WGS sequence"/>
</dbReference>
<evidence type="ECO:0000313" key="4">
    <source>
        <dbReference type="Proteomes" id="UP000078272"/>
    </source>
</evidence>
<dbReference type="EMBL" id="LDPZ01000005">
    <property type="protein sequence ID" value="KTQ97980.1"/>
    <property type="molecule type" value="Genomic_DNA"/>
</dbReference>